<comment type="caution">
    <text evidence="3">The sequence shown here is derived from an EMBL/GenBank/DDBJ whole genome shotgun (WGS) entry which is preliminary data.</text>
</comment>
<proteinExistence type="predicted"/>
<dbReference type="PANTHER" id="PTHR13947:SF37">
    <property type="entry name" value="LD18367P"/>
    <property type="match status" value="1"/>
</dbReference>
<keyword evidence="1" id="KW-0808">Transferase</keyword>
<organism evidence="3 4">
    <name type="scientific">Methanobrevibacter millerae</name>
    <dbReference type="NCBI Taxonomy" id="230361"/>
    <lineage>
        <taxon>Archaea</taxon>
        <taxon>Methanobacteriati</taxon>
        <taxon>Methanobacteriota</taxon>
        <taxon>Methanomada group</taxon>
        <taxon>Methanobacteria</taxon>
        <taxon>Methanobacteriales</taxon>
        <taxon>Methanobacteriaceae</taxon>
        <taxon>Methanobrevibacter</taxon>
    </lineage>
</organism>
<dbReference type="Proteomes" id="UP000762703">
    <property type="component" value="Unassembled WGS sequence"/>
</dbReference>
<evidence type="ECO:0000256" key="1">
    <source>
        <dbReference type="ARBA" id="ARBA00022679"/>
    </source>
</evidence>
<sequence>MNVVIKELSNNPKQIHEVQEFLFKMIKLEFGYDYVPEWHQDIVNMDKFYIDSEKNNFFVAYVEETGEIIATIGIRAYDKDFSEFRHLYSKDTTSSIWRLFVDRRCRRCGLASKMFFIAEKFANDVGFKNIYLHTHKNLDGAIEFWTKMGFVVALDSDDELQTVHMDKQIRGLAISPQATDFRHAVKL</sequence>
<evidence type="ECO:0000313" key="3">
    <source>
        <dbReference type="EMBL" id="MBE6505023.1"/>
    </source>
</evidence>
<dbReference type="InterPro" id="IPR016181">
    <property type="entry name" value="Acyl_CoA_acyltransferase"/>
</dbReference>
<dbReference type="PROSITE" id="PS51186">
    <property type="entry name" value="GNAT"/>
    <property type="match status" value="1"/>
</dbReference>
<reference evidence="3" key="1">
    <citation type="submission" date="2019-04" db="EMBL/GenBank/DDBJ databases">
        <title>Evolution of Biomass-Degrading Anaerobic Consortia Revealed by Metagenomics.</title>
        <authorList>
            <person name="Peng X."/>
        </authorList>
    </citation>
    <scope>NUCLEOTIDE SEQUENCE</scope>
    <source>
        <strain evidence="3">SIG12</strain>
    </source>
</reference>
<evidence type="ECO:0000313" key="4">
    <source>
        <dbReference type="Proteomes" id="UP000762703"/>
    </source>
</evidence>
<protein>
    <submittedName>
        <fullName evidence="3">GNAT family N-acetyltransferase</fullName>
    </submittedName>
</protein>
<dbReference type="CDD" id="cd04301">
    <property type="entry name" value="NAT_SF"/>
    <property type="match status" value="1"/>
</dbReference>
<dbReference type="InterPro" id="IPR050769">
    <property type="entry name" value="NAT_camello-type"/>
</dbReference>
<dbReference type="InterPro" id="IPR000182">
    <property type="entry name" value="GNAT_dom"/>
</dbReference>
<dbReference type="SUPFAM" id="SSF55729">
    <property type="entry name" value="Acyl-CoA N-acyltransferases (Nat)"/>
    <property type="match status" value="1"/>
</dbReference>
<dbReference type="GO" id="GO:0008080">
    <property type="term" value="F:N-acetyltransferase activity"/>
    <property type="evidence" value="ECO:0007669"/>
    <property type="project" value="InterPro"/>
</dbReference>
<gene>
    <name evidence="3" type="ORF">E7Z73_04650</name>
</gene>
<dbReference type="EMBL" id="SUTE01000037">
    <property type="protein sequence ID" value="MBE6505023.1"/>
    <property type="molecule type" value="Genomic_DNA"/>
</dbReference>
<dbReference type="AlphaFoldDB" id="A0A8T3VIA3"/>
<name>A0A8T3VIA3_9EURY</name>
<evidence type="ECO:0000259" key="2">
    <source>
        <dbReference type="PROSITE" id="PS51186"/>
    </source>
</evidence>
<dbReference type="Gene3D" id="3.40.630.30">
    <property type="match status" value="1"/>
</dbReference>
<accession>A0A8T3VIA3</accession>
<dbReference type="PANTHER" id="PTHR13947">
    <property type="entry name" value="GNAT FAMILY N-ACETYLTRANSFERASE"/>
    <property type="match status" value="1"/>
</dbReference>
<dbReference type="Pfam" id="PF00583">
    <property type="entry name" value="Acetyltransf_1"/>
    <property type="match status" value="1"/>
</dbReference>
<feature type="domain" description="N-acetyltransferase" evidence="2">
    <location>
        <begin position="3"/>
        <end position="170"/>
    </location>
</feature>
<dbReference type="RefSeq" id="WP_303736666.1">
    <property type="nucleotide sequence ID" value="NZ_SUTE01000037.1"/>
</dbReference>